<gene>
    <name evidence="2" type="ORF">PROVALCAL_01118</name>
</gene>
<organism evidence="2 3">
    <name type="scientific">Providencia alcalifaciens DSM 30120</name>
    <dbReference type="NCBI Taxonomy" id="520999"/>
    <lineage>
        <taxon>Bacteria</taxon>
        <taxon>Pseudomonadati</taxon>
        <taxon>Pseudomonadota</taxon>
        <taxon>Gammaproteobacteria</taxon>
        <taxon>Enterobacterales</taxon>
        <taxon>Morganellaceae</taxon>
        <taxon>Providencia</taxon>
    </lineage>
</organism>
<evidence type="ECO:0000313" key="3">
    <source>
        <dbReference type="Proteomes" id="UP000003729"/>
    </source>
</evidence>
<protein>
    <recommendedName>
        <fullName evidence="4">Hemin uptake protein HemP</fullName>
    </recommendedName>
</protein>
<accession>B6XCQ2</accession>
<keyword evidence="1" id="KW-0472">Membrane</keyword>
<evidence type="ECO:0000313" key="2">
    <source>
        <dbReference type="EMBL" id="EEB46800.1"/>
    </source>
</evidence>
<evidence type="ECO:0008006" key="4">
    <source>
        <dbReference type="Google" id="ProtNLM"/>
    </source>
</evidence>
<name>B6XCQ2_9GAMM</name>
<dbReference type="Pfam" id="PF10636">
    <property type="entry name" value="hemP"/>
    <property type="match status" value="1"/>
</dbReference>
<reference evidence="2 3" key="2">
    <citation type="submission" date="2008-10" db="EMBL/GenBank/DDBJ databases">
        <authorList>
            <person name="Fulton L."/>
            <person name="Clifton S."/>
            <person name="Fulton B."/>
            <person name="Xu J."/>
            <person name="Minx P."/>
            <person name="Pepin K.H."/>
            <person name="Johnson M."/>
            <person name="Bhonagiri V."/>
            <person name="Nash W.E."/>
            <person name="Mardis E.R."/>
            <person name="Wilson R.K."/>
        </authorList>
    </citation>
    <scope>NUCLEOTIDE SEQUENCE [LARGE SCALE GENOMIC DNA]</scope>
    <source>
        <strain evidence="2 3">DSM 30120</strain>
    </source>
</reference>
<reference evidence="2 3" key="1">
    <citation type="submission" date="2008-10" db="EMBL/GenBank/DDBJ databases">
        <title>Draft genome sequence of Providencia alcalifaciens (DSM 30120).</title>
        <authorList>
            <person name="Sudarsanam P."/>
            <person name="Ley R."/>
            <person name="Guruge J."/>
            <person name="Turnbaugh P.J."/>
            <person name="Mahowald M."/>
            <person name="Liep D."/>
            <person name="Gordon J."/>
        </authorList>
    </citation>
    <scope>NUCLEOTIDE SEQUENCE [LARGE SCALE GENOMIC DNA]</scope>
    <source>
        <strain evidence="2 3">DSM 30120</strain>
    </source>
</reference>
<sequence>MDCENHLILAIFLKIIIINIILITSKFYVVNNMTKPLSELIDETTKSSSLADYSVKNGLIESQKLLGSSGKIAIEHRGEIYQLRQTRTGKLILTK</sequence>
<proteinExistence type="predicted"/>
<keyword evidence="1" id="KW-0812">Transmembrane</keyword>
<dbReference type="EMBL" id="ABXW01000017">
    <property type="protein sequence ID" value="EEB46800.1"/>
    <property type="molecule type" value="Genomic_DNA"/>
</dbReference>
<dbReference type="eggNOG" id="COG4256">
    <property type="taxonomic scope" value="Bacteria"/>
</dbReference>
<dbReference type="InterPro" id="IPR019600">
    <property type="entry name" value="Hemin_uptake_protein_HemP"/>
</dbReference>
<evidence type="ECO:0000256" key="1">
    <source>
        <dbReference type="SAM" id="Phobius"/>
    </source>
</evidence>
<dbReference type="Proteomes" id="UP000003729">
    <property type="component" value="Unassembled WGS sequence"/>
</dbReference>
<dbReference type="Gene3D" id="2.10.70.10">
    <property type="entry name" value="Complement Module, domain 1"/>
    <property type="match status" value="1"/>
</dbReference>
<keyword evidence="1" id="KW-1133">Transmembrane helix</keyword>
<feature type="transmembrane region" description="Helical" evidence="1">
    <location>
        <begin position="6"/>
        <end position="29"/>
    </location>
</feature>
<comment type="caution">
    <text evidence="2">The sequence shown here is derived from an EMBL/GenBank/DDBJ whole genome shotgun (WGS) entry which is preliminary data.</text>
</comment>
<dbReference type="AlphaFoldDB" id="B6XCQ2"/>